<protein>
    <submittedName>
        <fullName evidence="1">Uncharacterized protein</fullName>
    </submittedName>
</protein>
<organism evidence="1 2">
    <name type="scientific">Ligilactobacillus hayakitensis DSM 18933 = JCM 14209</name>
    <dbReference type="NCBI Taxonomy" id="1423755"/>
    <lineage>
        <taxon>Bacteria</taxon>
        <taxon>Bacillati</taxon>
        <taxon>Bacillota</taxon>
        <taxon>Bacilli</taxon>
        <taxon>Lactobacillales</taxon>
        <taxon>Lactobacillaceae</taxon>
        <taxon>Ligilactobacillus</taxon>
    </lineage>
</organism>
<keyword evidence="2" id="KW-1185">Reference proteome</keyword>
<sequence>MEKFLMIETKDTSYVLQENSVEKVNVYDSFKKAKVAIQQAKDLVLFKVHTTKDGDLSYAKTKLTSHYHENWKAAYILYRQDANYSFSAVATAQTAFNNLTDAEDRLQKGMEKFNEEEFSKEVTRLTETRQGRSVEQAYVVYRDYLYFVNENFDKSVTWSYRRVALSKQVEQHKTEINYEDVRQALLDFGKTQEDVLAASIALMALLGVKVSGNNQGMILSDDELSHIKKADLTPNYLHVPGKYERKIPLKPEEYAILKQGLNAEMYYDYAQWRLEKLATSKYFFASSQTGLRLESYSYVTGKMMKVKHWLEKNAKLNLNSLGVRTLKVLGQKHLYKELLKQGLSKDAASMRTCVTYAVITDQVTEDNERKRLNFLRNLNNAVK</sequence>
<proteinExistence type="predicted"/>
<dbReference type="RefSeq" id="WP_025022837.1">
    <property type="nucleotide sequence ID" value="NZ_AZGD01000039.1"/>
</dbReference>
<gene>
    <name evidence="1" type="ORF">FC40_GL001584</name>
</gene>
<dbReference type="AlphaFoldDB" id="A0A0R1WNQ9"/>
<dbReference type="EMBL" id="AZGD01000039">
    <property type="protein sequence ID" value="KRM19520.1"/>
    <property type="molecule type" value="Genomic_DNA"/>
</dbReference>
<accession>A0A0R1WNQ9</accession>
<evidence type="ECO:0000313" key="2">
    <source>
        <dbReference type="Proteomes" id="UP000051054"/>
    </source>
</evidence>
<name>A0A0R1WNQ9_9LACO</name>
<comment type="caution">
    <text evidence="1">The sequence shown here is derived from an EMBL/GenBank/DDBJ whole genome shotgun (WGS) entry which is preliminary data.</text>
</comment>
<reference evidence="1 2" key="1">
    <citation type="journal article" date="2015" name="Genome Announc.">
        <title>Expanding the biotechnology potential of lactobacilli through comparative genomics of 213 strains and associated genera.</title>
        <authorList>
            <person name="Sun Z."/>
            <person name="Harris H.M."/>
            <person name="McCann A."/>
            <person name="Guo C."/>
            <person name="Argimon S."/>
            <person name="Zhang W."/>
            <person name="Yang X."/>
            <person name="Jeffery I.B."/>
            <person name="Cooney J.C."/>
            <person name="Kagawa T.F."/>
            <person name="Liu W."/>
            <person name="Song Y."/>
            <person name="Salvetti E."/>
            <person name="Wrobel A."/>
            <person name="Rasinkangas P."/>
            <person name="Parkhill J."/>
            <person name="Rea M.C."/>
            <person name="O'Sullivan O."/>
            <person name="Ritari J."/>
            <person name="Douillard F.P."/>
            <person name="Paul Ross R."/>
            <person name="Yang R."/>
            <person name="Briner A.E."/>
            <person name="Felis G.E."/>
            <person name="de Vos W.M."/>
            <person name="Barrangou R."/>
            <person name="Klaenhammer T.R."/>
            <person name="Caufield P.W."/>
            <person name="Cui Y."/>
            <person name="Zhang H."/>
            <person name="O'Toole P.W."/>
        </authorList>
    </citation>
    <scope>NUCLEOTIDE SEQUENCE [LARGE SCALE GENOMIC DNA]</scope>
    <source>
        <strain evidence="1 2">DSM 18933</strain>
    </source>
</reference>
<dbReference type="PATRIC" id="fig|1423755.3.peg.1674"/>
<dbReference type="Proteomes" id="UP000051054">
    <property type="component" value="Unassembled WGS sequence"/>
</dbReference>
<evidence type="ECO:0000313" key="1">
    <source>
        <dbReference type="EMBL" id="KRM19520.1"/>
    </source>
</evidence>